<name>A0A9D4LN54_DREPO</name>
<sequence>MPCRHCCSSSRPRGSVRDCQKPVGLAFVGALVDQVAYALQLREYVVLADANDKRL</sequence>
<keyword evidence="3" id="KW-1185">Reference proteome</keyword>
<gene>
    <name evidence="1" type="ORF">DPMN_024556</name>
    <name evidence="2" type="ORF">DPMN_024810</name>
</gene>
<evidence type="ECO:0000313" key="2">
    <source>
        <dbReference type="EMBL" id="KAH3861858.1"/>
    </source>
</evidence>
<reference evidence="1" key="2">
    <citation type="submission" date="2020-11" db="EMBL/GenBank/DDBJ databases">
        <authorList>
            <person name="McCartney M.A."/>
            <person name="Auch B."/>
            <person name="Kono T."/>
            <person name="Mallez S."/>
            <person name="Becker A."/>
            <person name="Gohl D.M."/>
            <person name="Silverstein K.A.T."/>
            <person name="Koren S."/>
            <person name="Bechman K.B."/>
            <person name="Herman A."/>
            <person name="Abrahante J.E."/>
            <person name="Garbe J."/>
        </authorList>
    </citation>
    <scope>NUCLEOTIDE SEQUENCE</scope>
    <source>
        <strain evidence="1">Duluth1</strain>
        <tissue evidence="1">Whole animal</tissue>
    </source>
</reference>
<accession>A0A9D4LN54</accession>
<evidence type="ECO:0000313" key="3">
    <source>
        <dbReference type="Proteomes" id="UP000828390"/>
    </source>
</evidence>
<comment type="caution">
    <text evidence="1">The sequence shown here is derived from an EMBL/GenBank/DDBJ whole genome shotgun (WGS) entry which is preliminary data.</text>
</comment>
<evidence type="ECO:0000313" key="1">
    <source>
        <dbReference type="EMBL" id="KAH3861623.1"/>
    </source>
</evidence>
<protein>
    <submittedName>
        <fullName evidence="1">Uncharacterized protein</fullName>
    </submittedName>
</protein>
<reference evidence="1" key="1">
    <citation type="journal article" date="2019" name="bioRxiv">
        <title>The Genome of the Zebra Mussel, Dreissena polymorpha: A Resource for Invasive Species Research.</title>
        <authorList>
            <person name="McCartney M.A."/>
            <person name="Auch B."/>
            <person name="Kono T."/>
            <person name="Mallez S."/>
            <person name="Zhang Y."/>
            <person name="Obille A."/>
            <person name="Becker A."/>
            <person name="Abrahante J.E."/>
            <person name="Garbe J."/>
            <person name="Badalamenti J.P."/>
            <person name="Herman A."/>
            <person name="Mangelson H."/>
            <person name="Liachko I."/>
            <person name="Sullivan S."/>
            <person name="Sone E.D."/>
            <person name="Koren S."/>
            <person name="Silverstein K.A.T."/>
            <person name="Beckman K.B."/>
            <person name="Gohl D.M."/>
        </authorList>
    </citation>
    <scope>NUCLEOTIDE SEQUENCE</scope>
    <source>
        <strain evidence="1">Duluth1</strain>
        <tissue evidence="1">Whole animal</tissue>
    </source>
</reference>
<dbReference type="EMBL" id="JAIWYP010000002">
    <property type="protein sequence ID" value="KAH3861858.1"/>
    <property type="molecule type" value="Genomic_DNA"/>
</dbReference>
<proteinExistence type="predicted"/>
<dbReference type="EMBL" id="JAIWYP010000002">
    <property type="protein sequence ID" value="KAH3861623.1"/>
    <property type="molecule type" value="Genomic_DNA"/>
</dbReference>
<dbReference type="AlphaFoldDB" id="A0A9D4LN54"/>
<dbReference type="Proteomes" id="UP000828390">
    <property type="component" value="Unassembled WGS sequence"/>
</dbReference>
<organism evidence="1 3">
    <name type="scientific">Dreissena polymorpha</name>
    <name type="common">Zebra mussel</name>
    <name type="synonym">Mytilus polymorpha</name>
    <dbReference type="NCBI Taxonomy" id="45954"/>
    <lineage>
        <taxon>Eukaryota</taxon>
        <taxon>Metazoa</taxon>
        <taxon>Spiralia</taxon>
        <taxon>Lophotrochozoa</taxon>
        <taxon>Mollusca</taxon>
        <taxon>Bivalvia</taxon>
        <taxon>Autobranchia</taxon>
        <taxon>Heteroconchia</taxon>
        <taxon>Euheterodonta</taxon>
        <taxon>Imparidentia</taxon>
        <taxon>Neoheterodontei</taxon>
        <taxon>Myida</taxon>
        <taxon>Dreissenoidea</taxon>
        <taxon>Dreissenidae</taxon>
        <taxon>Dreissena</taxon>
    </lineage>
</organism>